<dbReference type="InterPro" id="IPR002016">
    <property type="entry name" value="Haem_peroxidase"/>
</dbReference>
<evidence type="ECO:0000256" key="7">
    <source>
        <dbReference type="SAM" id="MobiDB-lite"/>
    </source>
</evidence>
<keyword evidence="11" id="KW-1185">Reference proteome</keyword>
<evidence type="ECO:0000256" key="1">
    <source>
        <dbReference type="ARBA" id="ARBA00022559"/>
    </source>
</evidence>
<feature type="compositionally biased region" description="Low complexity" evidence="7">
    <location>
        <begin position="149"/>
        <end position="182"/>
    </location>
</feature>
<dbReference type="Proteomes" id="UP001530400">
    <property type="component" value="Unassembled WGS sequence"/>
</dbReference>
<dbReference type="InterPro" id="IPR019793">
    <property type="entry name" value="Peroxidases_heam-ligand_BS"/>
</dbReference>
<proteinExistence type="inferred from homology"/>
<dbReference type="CDD" id="cd00314">
    <property type="entry name" value="plant_peroxidase_like"/>
    <property type="match status" value="1"/>
</dbReference>
<dbReference type="FunFam" id="1.10.520.10:FF:000024">
    <property type="entry name" value="Predicted protein"/>
    <property type="match status" value="1"/>
</dbReference>
<keyword evidence="8" id="KW-0812">Transmembrane</keyword>
<evidence type="ECO:0000313" key="10">
    <source>
        <dbReference type="EMBL" id="KAL3777768.1"/>
    </source>
</evidence>
<keyword evidence="4" id="KW-0560">Oxidoreductase</keyword>
<dbReference type="PROSITE" id="PS50873">
    <property type="entry name" value="PEROXIDASE_4"/>
    <property type="match status" value="1"/>
</dbReference>
<dbReference type="PANTHER" id="PTHR31356:SF36">
    <property type="entry name" value="L-ASCORBATE PEROXIDASE 3"/>
    <property type="match status" value="1"/>
</dbReference>
<feature type="transmembrane region" description="Helical" evidence="8">
    <location>
        <begin position="50"/>
        <end position="69"/>
    </location>
</feature>
<protein>
    <recommendedName>
        <fullName evidence="9">Plant heme peroxidase family profile domain-containing protein</fullName>
    </recommendedName>
</protein>
<keyword evidence="1" id="KW-0575">Peroxidase</keyword>
<evidence type="ECO:0000256" key="6">
    <source>
        <dbReference type="RuleBase" id="RU004241"/>
    </source>
</evidence>
<comment type="similarity">
    <text evidence="6">Belongs to the peroxidase family.</text>
</comment>
<dbReference type="GO" id="GO:0004601">
    <property type="term" value="F:peroxidase activity"/>
    <property type="evidence" value="ECO:0007669"/>
    <property type="project" value="UniProtKB-KW"/>
</dbReference>
<dbReference type="SUPFAM" id="SSF48113">
    <property type="entry name" value="Heme-dependent peroxidases"/>
    <property type="match status" value="1"/>
</dbReference>
<dbReference type="PANTHER" id="PTHR31356">
    <property type="entry name" value="THYLAKOID LUMENAL 29 KDA PROTEIN, CHLOROPLASTIC-RELATED"/>
    <property type="match status" value="1"/>
</dbReference>
<evidence type="ECO:0000256" key="8">
    <source>
        <dbReference type="SAM" id="Phobius"/>
    </source>
</evidence>
<dbReference type="Gene3D" id="1.10.420.10">
    <property type="entry name" value="Peroxidase, domain 2"/>
    <property type="match status" value="1"/>
</dbReference>
<accession>A0ABD3NQR7</accession>
<dbReference type="InterPro" id="IPR044831">
    <property type="entry name" value="Ccp1-like"/>
</dbReference>
<evidence type="ECO:0000256" key="3">
    <source>
        <dbReference type="ARBA" id="ARBA00022723"/>
    </source>
</evidence>
<feature type="region of interest" description="Disordered" evidence="7">
    <location>
        <begin position="149"/>
        <end position="184"/>
    </location>
</feature>
<keyword evidence="5" id="KW-0408">Iron</keyword>
<keyword evidence="8" id="KW-1133">Transmembrane helix</keyword>
<evidence type="ECO:0000313" key="11">
    <source>
        <dbReference type="Proteomes" id="UP001530400"/>
    </source>
</evidence>
<organism evidence="10 11">
    <name type="scientific">Cyclotella atomus</name>
    <dbReference type="NCBI Taxonomy" id="382360"/>
    <lineage>
        <taxon>Eukaryota</taxon>
        <taxon>Sar</taxon>
        <taxon>Stramenopiles</taxon>
        <taxon>Ochrophyta</taxon>
        <taxon>Bacillariophyta</taxon>
        <taxon>Coscinodiscophyceae</taxon>
        <taxon>Thalassiosirophycidae</taxon>
        <taxon>Stephanodiscales</taxon>
        <taxon>Stephanodiscaceae</taxon>
        <taxon>Cyclotella</taxon>
    </lineage>
</organism>
<reference evidence="10 11" key="1">
    <citation type="submission" date="2024-10" db="EMBL/GenBank/DDBJ databases">
        <title>Updated reference genomes for cyclostephanoid diatoms.</title>
        <authorList>
            <person name="Roberts W.R."/>
            <person name="Alverson A.J."/>
        </authorList>
    </citation>
    <scope>NUCLEOTIDE SEQUENCE [LARGE SCALE GENOMIC DNA]</scope>
    <source>
        <strain evidence="10 11">AJA010-31</strain>
    </source>
</reference>
<keyword evidence="3" id="KW-0479">Metal-binding</keyword>
<gene>
    <name evidence="10" type="ORF">ACHAWO_004847</name>
</gene>
<dbReference type="GO" id="GO:0046872">
    <property type="term" value="F:metal ion binding"/>
    <property type="evidence" value="ECO:0007669"/>
    <property type="project" value="UniProtKB-KW"/>
</dbReference>
<feature type="domain" description="Plant heme peroxidase family profile" evidence="9">
    <location>
        <begin position="280"/>
        <end position="618"/>
    </location>
</feature>
<dbReference type="AlphaFoldDB" id="A0ABD3NQR7"/>
<name>A0ABD3NQR7_9STRA</name>
<comment type="caution">
    <text evidence="10">The sequence shown here is derived from an EMBL/GenBank/DDBJ whole genome shotgun (WGS) entry which is preliminary data.</text>
</comment>
<sequence>MSRSNMMGEGNASDDSAAAANNNATIEDLEVNASRIERARNRRRMKIQPATVFCVLVSGVLIFVITMTVRTQSRGVSTTSGGSFASGIDGDVSLQAVDAMPTTNPTMISADDTTTINIEPIIAETNDSSDTAAVDLLIDKIDSLSDELSASKTTPESSSPSASAFYFPSTSPSSIPSDASTSVLSNEPSIEIEYSQVPSVQYTNNTNNTSLLSSSPSESTQQSNITVTYYTAIPSPTASPEPNTTSSPADANISFTPFPTLQQPTFTPSQRSTNTTNTSCFTSSIYDSIDTDIANIKQSITNPIERSHFLGGIVRLTAHDFMDYDRRSSSRPYGSDGCFDATHQANAGLPQSVWCPSCSLRVLYESKYSFLSRADYWIAAAQAVIRQTSVENGLDMKEDFVWGRVDRDSCDGSAERLPNPSGCDQVEDTFLERMGLEWRDAVALMGAHSLGRGNVSFSGHEGVWVETADDAQVFDKKYYEAIYLNAWTPRVVDEERQDWTTGSEGSNDLNPRMMLNTDLCLVFDLESVRNQCCTRTNLFNDNGDNACLSSVLANRRCPYYSRFSSRREAVEAVEEFLGGEYPNSNNEPFYEAFREAWLKATTLGWDGLEPLAEKCDGR</sequence>
<evidence type="ECO:0000259" key="9">
    <source>
        <dbReference type="PROSITE" id="PS50873"/>
    </source>
</evidence>
<evidence type="ECO:0000256" key="5">
    <source>
        <dbReference type="ARBA" id="ARBA00023004"/>
    </source>
</evidence>
<dbReference type="Pfam" id="PF00141">
    <property type="entry name" value="peroxidase"/>
    <property type="match status" value="1"/>
</dbReference>
<evidence type="ECO:0000256" key="2">
    <source>
        <dbReference type="ARBA" id="ARBA00022617"/>
    </source>
</evidence>
<dbReference type="EMBL" id="JALLPJ020001028">
    <property type="protein sequence ID" value="KAL3777768.1"/>
    <property type="molecule type" value="Genomic_DNA"/>
</dbReference>
<dbReference type="PROSITE" id="PS00435">
    <property type="entry name" value="PEROXIDASE_1"/>
    <property type="match status" value="1"/>
</dbReference>
<dbReference type="InterPro" id="IPR010255">
    <property type="entry name" value="Haem_peroxidase_sf"/>
</dbReference>
<keyword evidence="2" id="KW-0349">Heme</keyword>
<keyword evidence="8" id="KW-0472">Membrane</keyword>
<dbReference type="Gene3D" id="1.10.520.10">
    <property type="match status" value="1"/>
</dbReference>
<evidence type="ECO:0000256" key="4">
    <source>
        <dbReference type="ARBA" id="ARBA00023002"/>
    </source>
</evidence>